<keyword evidence="6" id="KW-0949">S-adenosyl-L-methionine</keyword>
<dbReference type="InterPro" id="IPR014776">
    <property type="entry name" value="4pyrrole_Mease_sub2"/>
</dbReference>
<sequence length="293" mass="31878">MNIQKSNNVVTTFVLHEKKGADWISLKDKKTTPSGRVFLVGAGPGDPDLLTVKALRLIQKCDVIIFDNLVSKQIRELFSAQAELLYVGKAKNNHSISQSEINQLLINKAQQGLSVCRLKGGDAFVFGRGSEEMLALKEHNIKAEIVPGITAAAGCGSYAGIPLTHRGLSQGCTFVTAHAEKTLDIKWQALAKLDHTLVFYMGLSKAELIETQLIKAGLDKNTPVALIENGCCPQQRVITGHLNQLSSLVQTRQIKSPALIMIGKVIALAEQLQWFNEKPSIDSAINELTQLSA</sequence>
<dbReference type="GO" id="GO:0009236">
    <property type="term" value="P:cobalamin biosynthetic process"/>
    <property type="evidence" value="ECO:0007669"/>
    <property type="project" value="UniProtKB-KW"/>
</dbReference>
<keyword evidence="8" id="KW-0456">Lyase</keyword>
<dbReference type="UniPathway" id="UPA00262">
    <property type="reaction ID" value="UER00211"/>
</dbReference>
<comment type="pathway">
    <text evidence="11">Porphyrin-containing compound metabolism; siroheme biosynthesis; precorrin-2 from uroporphyrinogen III: step 1/1.</text>
</comment>
<evidence type="ECO:0000256" key="13">
    <source>
        <dbReference type="RuleBase" id="RU003960"/>
    </source>
</evidence>
<accession>A1STP9</accession>
<name>A1STP9_PSYIN</name>
<evidence type="ECO:0000256" key="6">
    <source>
        <dbReference type="ARBA" id="ARBA00022691"/>
    </source>
</evidence>
<evidence type="ECO:0000313" key="15">
    <source>
        <dbReference type="EMBL" id="ABM02864.1"/>
    </source>
</evidence>
<reference evidence="15 16" key="1">
    <citation type="submission" date="2007-01" db="EMBL/GenBank/DDBJ databases">
        <title>Complete sequence of Psychromonas ingrahamii 37.</title>
        <authorList>
            <consortium name="US DOE Joint Genome Institute"/>
            <person name="Copeland A."/>
            <person name="Lucas S."/>
            <person name="Lapidus A."/>
            <person name="Barry K."/>
            <person name="Detter J.C."/>
            <person name="Glavina del Rio T."/>
            <person name="Hammon N."/>
            <person name="Israni S."/>
            <person name="Dalin E."/>
            <person name="Tice H."/>
            <person name="Pitluck S."/>
            <person name="Thompson L.S."/>
            <person name="Brettin T."/>
            <person name="Bruce D."/>
            <person name="Han C."/>
            <person name="Tapia R."/>
            <person name="Schmutz J."/>
            <person name="Larimer F."/>
            <person name="Land M."/>
            <person name="Hauser L."/>
            <person name="Kyrpides N."/>
            <person name="Ivanova N."/>
            <person name="Staley J."/>
            <person name="Richardson P."/>
        </authorList>
    </citation>
    <scope>NUCLEOTIDE SEQUENCE [LARGE SCALE GENOMIC DNA]</scope>
    <source>
        <strain evidence="15 16">37</strain>
    </source>
</reference>
<dbReference type="InterPro" id="IPR014777">
    <property type="entry name" value="4pyrrole_Mease_sub1"/>
</dbReference>
<dbReference type="OrthoDB" id="9815856at2"/>
<dbReference type="PANTHER" id="PTHR45790">
    <property type="entry name" value="SIROHEME SYNTHASE-RELATED"/>
    <property type="match status" value="1"/>
</dbReference>
<comment type="pathway">
    <text evidence="12">Cofactor biosynthesis; adenosylcobalamin biosynthesis; precorrin-2 from uroporphyrinogen III: step 1/1.</text>
</comment>
<organism evidence="15 16">
    <name type="scientific">Psychromonas ingrahamii (strain DSM 17664 / CCUG 51855 / 37)</name>
    <dbReference type="NCBI Taxonomy" id="357804"/>
    <lineage>
        <taxon>Bacteria</taxon>
        <taxon>Pseudomonadati</taxon>
        <taxon>Pseudomonadota</taxon>
        <taxon>Gammaproteobacteria</taxon>
        <taxon>Alteromonadales</taxon>
        <taxon>Psychromonadaceae</taxon>
        <taxon>Psychromonas</taxon>
    </lineage>
</organism>
<evidence type="ECO:0000256" key="8">
    <source>
        <dbReference type="ARBA" id="ARBA00023239"/>
    </source>
</evidence>
<proteinExistence type="inferred from homology"/>
<gene>
    <name evidence="15" type="ordered locus">Ping_1025</name>
</gene>
<evidence type="ECO:0000259" key="14">
    <source>
        <dbReference type="Pfam" id="PF00590"/>
    </source>
</evidence>
<evidence type="ECO:0000313" key="16">
    <source>
        <dbReference type="Proteomes" id="UP000000639"/>
    </source>
</evidence>
<dbReference type="Gene3D" id="3.40.1010.10">
    <property type="entry name" value="Cobalt-precorrin-4 Transmethylase, Domain 1"/>
    <property type="match status" value="1"/>
</dbReference>
<dbReference type="CDD" id="cd11642">
    <property type="entry name" value="SUMT"/>
    <property type="match status" value="1"/>
</dbReference>
<dbReference type="GO" id="GO:0004851">
    <property type="term" value="F:uroporphyrin-III C-methyltransferase activity"/>
    <property type="evidence" value="ECO:0007669"/>
    <property type="project" value="UniProtKB-EC"/>
</dbReference>
<evidence type="ECO:0000256" key="2">
    <source>
        <dbReference type="ARBA" id="ARBA00012162"/>
    </source>
</evidence>
<dbReference type="NCBIfam" id="TIGR01469">
    <property type="entry name" value="cobA_cysG_Cterm"/>
    <property type="match status" value="1"/>
</dbReference>
<feature type="domain" description="Tetrapyrrole methylase" evidence="14">
    <location>
        <begin position="37"/>
        <end position="245"/>
    </location>
</feature>
<dbReference type="STRING" id="357804.Ping_1025"/>
<evidence type="ECO:0000256" key="5">
    <source>
        <dbReference type="ARBA" id="ARBA00022679"/>
    </source>
</evidence>
<evidence type="ECO:0000256" key="1">
    <source>
        <dbReference type="ARBA" id="ARBA00005879"/>
    </source>
</evidence>
<dbReference type="HOGENOM" id="CLU_011276_7_0_6"/>
<dbReference type="GO" id="GO:0019354">
    <property type="term" value="P:siroheme biosynthetic process"/>
    <property type="evidence" value="ECO:0007669"/>
    <property type="project" value="UniProtKB-UniPathway"/>
</dbReference>
<dbReference type="RefSeq" id="WP_011769427.1">
    <property type="nucleotide sequence ID" value="NC_008709.1"/>
</dbReference>
<evidence type="ECO:0000256" key="3">
    <source>
        <dbReference type="ARBA" id="ARBA00022573"/>
    </source>
</evidence>
<keyword evidence="9" id="KW-0627">Porphyrin biosynthesis</keyword>
<evidence type="ECO:0000256" key="12">
    <source>
        <dbReference type="ARBA" id="ARBA00060548"/>
    </source>
</evidence>
<evidence type="ECO:0000256" key="7">
    <source>
        <dbReference type="ARBA" id="ARBA00023002"/>
    </source>
</evidence>
<dbReference type="PANTHER" id="PTHR45790:SF3">
    <property type="entry name" value="S-ADENOSYL-L-METHIONINE-DEPENDENT UROPORPHYRINOGEN III METHYLTRANSFERASE, CHLOROPLASTIC"/>
    <property type="match status" value="1"/>
</dbReference>
<evidence type="ECO:0000256" key="4">
    <source>
        <dbReference type="ARBA" id="ARBA00022603"/>
    </source>
</evidence>
<keyword evidence="7" id="KW-0560">Oxidoreductase</keyword>
<dbReference type="FunFam" id="3.40.1010.10:FF:000001">
    <property type="entry name" value="Siroheme synthase"/>
    <property type="match status" value="1"/>
</dbReference>
<dbReference type="Proteomes" id="UP000000639">
    <property type="component" value="Chromosome"/>
</dbReference>
<dbReference type="PROSITE" id="PS00840">
    <property type="entry name" value="SUMT_2"/>
    <property type="match status" value="1"/>
</dbReference>
<keyword evidence="5 13" id="KW-0808">Transferase</keyword>
<dbReference type="KEGG" id="pin:Ping_1025"/>
<keyword evidence="3" id="KW-0169">Cobalamin biosynthesis</keyword>
<dbReference type="EC" id="2.1.1.107" evidence="2"/>
<dbReference type="SUPFAM" id="SSF53790">
    <property type="entry name" value="Tetrapyrrole methylase"/>
    <property type="match status" value="1"/>
</dbReference>
<dbReference type="GO" id="GO:0032259">
    <property type="term" value="P:methylation"/>
    <property type="evidence" value="ECO:0007669"/>
    <property type="project" value="UniProtKB-KW"/>
</dbReference>
<dbReference type="EMBL" id="CP000510">
    <property type="protein sequence ID" value="ABM02864.1"/>
    <property type="molecule type" value="Genomic_DNA"/>
</dbReference>
<dbReference type="InterPro" id="IPR035996">
    <property type="entry name" value="4pyrrol_Methylase_sf"/>
</dbReference>
<evidence type="ECO:0000256" key="11">
    <source>
        <dbReference type="ARBA" id="ARBA00025705"/>
    </source>
</evidence>
<dbReference type="InterPro" id="IPR003043">
    <property type="entry name" value="Uropor_MeTrfase_CS"/>
</dbReference>
<dbReference type="NCBIfam" id="NF004790">
    <property type="entry name" value="PRK06136.1"/>
    <property type="match status" value="1"/>
</dbReference>
<comment type="similarity">
    <text evidence="1 13">Belongs to the precorrin methyltransferase family.</text>
</comment>
<keyword evidence="10" id="KW-0511">Multifunctional enzyme</keyword>
<evidence type="ECO:0000256" key="9">
    <source>
        <dbReference type="ARBA" id="ARBA00023244"/>
    </source>
</evidence>
<dbReference type="GO" id="GO:0016829">
    <property type="term" value="F:lyase activity"/>
    <property type="evidence" value="ECO:0007669"/>
    <property type="project" value="UniProtKB-KW"/>
</dbReference>
<dbReference type="eggNOG" id="COG0007">
    <property type="taxonomic scope" value="Bacteria"/>
</dbReference>
<dbReference type="FunFam" id="3.30.950.10:FF:000001">
    <property type="entry name" value="Siroheme synthase"/>
    <property type="match status" value="1"/>
</dbReference>
<dbReference type="InterPro" id="IPR050161">
    <property type="entry name" value="Siro_Cobalamin_biosynth"/>
</dbReference>
<dbReference type="Pfam" id="PF00590">
    <property type="entry name" value="TP_methylase"/>
    <property type="match status" value="1"/>
</dbReference>
<dbReference type="GO" id="GO:0016491">
    <property type="term" value="F:oxidoreductase activity"/>
    <property type="evidence" value="ECO:0007669"/>
    <property type="project" value="UniProtKB-KW"/>
</dbReference>
<dbReference type="Gene3D" id="3.30.950.10">
    <property type="entry name" value="Methyltransferase, Cobalt-precorrin-4 Transmethylase, Domain 2"/>
    <property type="match status" value="1"/>
</dbReference>
<dbReference type="AlphaFoldDB" id="A1STP9"/>
<protein>
    <recommendedName>
        <fullName evidence="2">uroporphyrinogen-III C-methyltransferase</fullName>
        <ecNumber evidence="2">2.1.1.107</ecNumber>
    </recommendedName>
</protein>
<dbReference type="InterPro" id="IPR000878">
    <property type="entry name" value="4pyrrol_Mease"/>
</dbReference>
<keyword evidence="16" id="KW-1185">Reference proteome</keyword>
<keyword evidence="4 13" id="KW-0489">Methyltransferase</keyword>
<dbReference type="InterPro" id="IPR006366">
    <property type="entry name" value="CobA/CysG_C"/>
</dbReference>
<evidence type="ECO:0000256" key="10">
    <source>
        <dbReference type="ARBA" id="ARBA00023268"/>
    </source>
</evidence>
<dbReference type="PROSITE" id="PS00839">
    <property type="entry name" value="SUMT_1"/>
    <property type="match status" value="1"/>
</dbReference>